<keyword evidence="2" id="KW-0812">Transmembrane</keyword>
<dbReference type="EMBL" id="BONZ01000060">
    <property type="protein sequence ID" value="GIH17857.1"/>
    <property type="molecule type" value="Genomic_DNA"/>
</dbReference>
<keyword evidence="4" id="KW-1185">Reference proteome</keyword>
<feature type="transmembrane region" description="Helical" evidence="2">
    <location>
        <begin position="209"/>
        <end position="229"/>
    </location>
</feature>
<dbReference type="Pfam" id="PF06772">
    <property type="entry name" value="LtrA"/>
    <property type="match status" value="1"/>
</dbReference>
<evidence type="ECO:0000313" key="4">
    <source>
        <dbReference type="Proteomes" id="UP000642748"/>
    </source>
</evidence>
<keyword evidence="2" id="KW-1133">Transmembrane helix</keyword>
<evidence type="ECO:0000313" key="3">
    <source>
        <dbReference type="EMBL" id="GIH17857.1"/>
    </source>
</evidence>
<feature type="transmembrane region" description="Helical" evidence="2">
    <location>
        <begin position="144"/>
        <end position="163"/>
    </location>
</feature>
<feature type="transmembrane region" description="Helical" evidence="2">
    <location>
        <begin position="169"/>
        <end position="188"/>
    </location>
</feature>
<feature type="transmembrane region" description="Helical" evidence="2">
    <location>
        <begin position="309"/>
        <end position="331"/>
    </location>
</feature>
<accession>A0A8J3QXC7</accession>
<feature type="transmembrane region" description="Helical" evidence="2">
    <location>
        <begin position="343"/>
        <end position="365"/>
    </location>
</feature>
<dbReference type="InterPro" id="IPR010640">
    <property type="entry name" value="Low_temperature_requirement_A"/>
</dbReference>
<dbReference type="PANTHER" id="PTHR36840">
    <property type="entry name" value="BLL5714 PROTEIN"/>
    <property type="match status" value="1"/>
</dbReference>
<feature type="transmembrane region" description="Helical" evidence="2">
    <location>
        <begin position="86"/>
        <end position="106"/>
    </location>
</feature>
<feature type="region of interest" description="Disordered" evidence="1">
    <location>
        <begin position="390"/>
        <end position="434"/>
    </location>
</feature>
<feature type="transmembrane region" description="Helical" evidence="2">
    <location>
        <begin position="235"/>
        <end position="256"/>
    </location>
</feature>
<evidence type="ECO:0000256" key="2">
    <source>
        <dbReference type="SAM" id="Phobius"/>
    </source>
</evidence>
<feature type="transmembrane region" description="Helical" evidence="2">
    <location>
        <begin position="53"/>
        <end position="74"/>
    </location>
</feature>
<feature type="transmembrane region" description="Helical" evidence="2">
    <location>
        <begin position="276"/>
        <end position="297"/>
    </location>
</feature>
<organism evidence="3 4">
    <name type="scientific">Rugosimonospora africana</name>
    <dbReference type="NCBI Taxonomy" id="556532"/>
    <lineage>
        <taxon>Bacteria</taxon>
        <taxon>Bacillati</taxon>
        <taxon>Actinomycetota</taxon>
        <taxon>Actinomycetes</taxon>
        <taxon>Micromonosporales</taxon>
        <taxon>Micromonosporaceae</taxon>
        <taxon>Rugosimonospora</taxon>
    </lineage>
</organism>
<evidence type="ECO:0008006" key="5">
    <source>
        <dbReference type="Google" id="ProtNLM"/>
    </source>
</evidence>
<gene>
    <name evidence="3" type="ORF">Raf01_60290</name>
</gene>
<proteinExistence type="predicted"/>
<evidence type="ECO:0000256" key="1">
    <source>
        <dbReference type="SAM" id="MobiDB-lite"/>
    </source>
</evidence>
<protein>
    <recommendedName>
        <fullName evidence="5">Low temperature requirement protein LtrA</fullName>
    </recommendedName>
</protein>
<keyword evidence="2" id="KW-0472">Membrane</keyword>
<dbReference type="Proteomes" id="UP000642748">
    <property type="component" value="Unassembled WGS sequence"/>
</dbReference>
<sequence>MDERMAGNQARRLLRAEGEHQVSNTELFFDLVFIFAFTRLTRALVDGHSLVNALEIALLFAAIWWVWTVTAWSTDWFDPEVPYVRAILLWVMLGSLLMAAAVPAALKSAAPVFAVTYVAIHLGRGGGLMYGLRGSPALVRSARVAIWFAATAVLWIAGAYLPAAARDPLWAVAILIDSTLGLIGYPVPGLGATTQEQLRIVGGHLSERHVQLFIVAVGDLVLVTGLRFANAGFDAPHSVAFVLSFANAILLTQLRFLPREQRIGPAIDGSRSPGRVALVTSYPQFLLLGGVLASAAGDELIVAQSTGSARLGTAMLLVSGTGLFLAGRILLPVITRRSVPRMSVGGLVVLPAVIPATAALPAYAVTAAVDLILLSITLADLAVARWAARRGSGGPAGQDSGDIAREGWGDAVRPGSPDPTRPAAPRDSGGRSDR</sequence>
<dbReference type="AlphaFoldDB" id="A0A8J3QXC7"/>
<reference evidence="3" key="1">
    <citation type="submission" date="2021-01" db="EMBL/GenBank/DDBJ databases">
        <title>Whole genome shotgun sequence of Rugosimonospora africana NBRC 104875.</title>
        <authorList>
            <person name="Komaki H."/>
            <person name="Tamura T."/>
        </authorList>
    </citation>
    <scope>NUCLEOTIDE SEQUENCE</scope>
    <source>
        <strain evidence="3">NBRC 104875</strain>
    </source>
</reference>
<comment type="caution">
    <text evidence="3">The sequence shown here is derived from an EMBL/GenBank/DDBJ whole genome shotgun (WGS) entry which is preliminary data.</text>
</comment>
<dbReference type="PANTHER" id="PTHR36840:SF1">
    <property type="entry name" value="BLL5714 PROTEIN"/>
    <property type="match status" value="1"/>
</dbReference>
<name>A0A8J3QXC7_9ACTN</name>